<evidence type="ECO:0000313" key="1">
    <source>
        <dbReference type="EMBL" id="KZP11996.1"/>
    </source>
</evidence>
<proteinExistence type="predicted"/>
<name>A0A166AVC1_9AGAM</name>
<protein>
    <recommendedName>
        <fullName evidence="3">RNI-like protein</fullName>
    </recommendedName>
</protein>
<accession>A0A166AVC1</accession>
<dbReference type="EMBL" id="KV417654">
    <property type="protein sequence ID" value="KZP11996.1"/>
    <property type="molecule type" value="Genomic_DNA"/>
</dbReference>
<dbReference type="InterPro" id="IPR032675">
    <property type="entry name" value="LRR_dom_sf"/>
</dbReference>
<keyword evidence="2" id="KW-1185">Reference proteome</keyword>
<evidence type="ECO:0008006" key="3">
    <source>
        <dbReference type="Google" id="ProtNLM"/>
    </source>
</evidence>
<reference evidence="1 2" key="1">
    <citation type="journal article" date="2016" name="Mol. Biol. Evol.">
        <title>Comparative Genomics of Early-Diverging Mushroom-Forming Fungi Provides Insights into the Origins of Lignocellulose Decay Capabilities.</title>
        <authorList>
            <person name="Nagy L.G."/>
            <person name="Riley R."/>
            <person name="Tritt A."/>
            <person name="Adam C."/>
            <person name="Daum C."/>
            <person name="Floudas D."/>
            <person name="Sun H."/>
            <person name="Yadav J.S."/>
            <person name="Pangilinan J."/>
            <person name="Larsson K.H."/>
            <person name="Matsuura K."/>
            <person name="Barry K."/>
            <person name="Labutti K."/>
            <person name="Kuo R."/>
            <person name="Ohm R.A."/>
            <person name="Bhattacharya S.S."/>
            <person name="Shirouzu T."/>
            <person name="Yoshinaga Y."/>
            <person name="Martin F.M."/>
            <person name="Grigoriev I.V."/>
            <person name="Hibbett D.S."/>
        </authorList>
    </citation>
    <scope>NUCLEOTIDE SEQUENCE [LARGE SCALE GENOMIC DNA]</scope>
    <source>
        <strain evidence="1 2">CBS 109695</strain>
    </source>
</reference>
<dbReference type="SUPFAM" id="SSF52047">
    <property type="entry name" value="RNI-like"/>
    <property type="match status" value="1"/>
</dbReference>
<sequence>MPPIILSNGPKRSATSDEAGTTIIKYTMPAAPVSFHAPYELANTAGMINTSCVPSLVSYAVKALFVYPEQIHVLGSQRLQYRASSSLLRDVLRDLIPWYDPEDPDFCLKEVDPRLWATLAQSFSGLPDSFRTYHIPLDDQYLPLLQQIPSTEHFSLVTILELPDCAAVTDDTMLNLKQLSSLCALDISGTAVTTHGIQNLARTLVWNDLDDTDVTDKRGPWALRILDVRKCKSIDNDIFACAEQFILLTVLGASHVANIKSLT</sequence>
<dbReference type="AlphaFoldDB" id="A0A166AVC1"/>
<gene>
    <name evidence="1" type="ORF">FIBSPDRAFT_755766</name>
</gene>
<dbReference type="Proteomes" id="UP000076532">
    <property type="component" value="Unassembled WGS sequence"/>
</dbReference>
<evidence type="ECO:0000313" key="2">
    <source>
        <dbReference type="Proteomes" id="UP000076532"/>
    </source>
</evidence>
<organism evidence="1 2">
    <name type="scientific">Athelia psychrophila</name>
    <dbReference type="NCBI Taxonomy" id="1759441"/>
    <lineage>
        <taxon>Eukaryota</taxon>
        <taxon>Fungi</taxon>
        <taxon>Dikarya</taxon>
        <taxon>Basidiomycota</taxon>
        <taxon>Agaricomycotina</taxon>
        <taxon>Agaricomycetes</taxon>
        <taxon>Agaricomycetidae</taxon>
        <taxon>Atheliales</taxon>
        <taxon>Atheliaceae</taxon>
        <taxon>Athelia</taxon>
    </lineage>
</organism>
<dbReference type="OrthoDB" id="3215314at2759"/>
<dbReference type="Gene3D" id="3.80.10.10">
    <property type="entry name" value="Ribonuclease Inhibitor"/>
    <property type="match status" value="1"/>
</dbReference>